<feature type="compositionally biased region" description="Polar residues" evidence="1">
    <location>
        <begin position="18"/>
        <end position="39"/>
    </location>
</feature>
<reference evidence="3" key="1">
    <citation type="journal article" date="2023" name="G3 (Bethesda)">
        <title>A reference genome for the long-term kleptoplast-retaining sea slug Elysia crispata morphotype clarki.</title>
        <authorList>
            <person name="Eastman K.E."/>
            <person name="Pendleton A.L."/>
            <person name="Shaikh M.A."/>
            <person name="Suttiyut T."/>
            <person name="Ogas R."/>
            <person name="Tomko P."/>
            <person name="Gavelis G."/>
            <person name="Widhalm J.R."/>
            <person name="Wisecaver J.H."/>
        </authorList>
    </citation>
    <scope>NUCLEOTIDE SEQUENCE</scope>
    <source>
        <strain evidence="3">ECLA1</strain>
    </source>
</reference>
<proteinExistence type="predicted"/>
<evidence type="ECO:0000313" key="3">
    <source>
        <dbReference type="EMBL" id="KAK3729779.1"/>
    </source>
</evidence>
<feature type="region of interest" description="Disordered" evidence="1">
    <location>
        <begin position="16"/>
        <end position="83"/>
    </location>
</feature>
<feature type="signal peptide" evidence="2">
    <location>
        <begin position="1"/>
        <end position="17"/>
    </location>
</feature>
<keyword evidence="2" id="KW-0732">Signal</keyword>
<sequence length="83" mass="8789">MTVLSIGIALLEGGVVADQTQHTWTTSDQTGQEAQQLSFPTEPKQRQTERKNQAGSASSNRANGQGPESGSTQADWDLTDDAG</sequence>
<evidence type="ECO:0000313" key="4">
    <source>
        <dbReference type="Proteomes" id="UP001283361"/>
    </source>
</evidence>
<dbReference type="AlphaFoldDB" id="A0AAE0Y2N1"/>
<organism evidence="3 4">
    <name type="scientific">Elysia crispata</name>
    <name type="common">lettuce slug</name>
    <dbReference type="NCBI Taxonomy" id="231223"/>
    <lineage>
        <taxon>Eukaryota</taxon>
        <taxon>Metazoa</taxon>
        <taxon>Spiralia</taxon>
        <taxon>Lophotrochozoa</taxon>
        <taxon>Mollusca</taxon>
        <taxon>Gastropoda</taxon>
        <taxon>Heterobranchia</taxon>
        <taxon>Euthyneura</taxon>
        <taxon>Panpulmonata</taxon>
        <taxon>Sacoglossa</taxon>
        <taxon>Placobranchoidea</taxon>
        <taxon>Plakobranchidae</taxon>
        <taxon>Elysia</taxon>
    </lineage>
</organism>
<feature type="compositionally biased region" description="Polar residues" evidence="1">
    <location>
        <begin position="53"/>
        <end position="74"/>
    </location>
</feature>
<evidence type="ECO:0000256" key="2">
    <source>
        <dbReference type="SAM" id="SignalP"/>
    </source>
</evidence>
<protein>
    <submittedName>
        <fullName evidence="3">Uncharacterized protein</fullName>
    </submittedName>
</protein>
<keyword evidence="4" id="KW-1185">Reference proteome</keyword>
<feature type="compositionally biased region" description="Basic and acidic residues" evidence="1">
    <location>
        <begin position="43"/>
        <end position="52"/>
    </location>
</feature>
<feature type="chain" id="PRO_5042237284" evidence="2">
    <location>
        <begin position="18"/>
        <end position="83"/>
    </location>
</feature>
<gene>
    <name evidence="3" type="ORF">RRG08_022092</name>
</gene>
<name>A0AAE0Y2N1_9GAST</name>
<accession>A0AAE0Y2N1</accession>
<evidence type="ECO:0000256" key="1">
    <source>
        <dbReference type="SAM" id="MobiDB-lite"/>
    </source>
</evidence>
<dbReference type="EMBL" id="JAWDGP010007114">
    <property type="protein sequence ID" value="KAK3729779.1"/>
    <property type="molecule type" value="Genomic_DNA"/>
</dbReference>
<dbReference type="Proteomes" id="UP001283361">
    <property type="component" value="Unassembled WGS sequence"/>
</dbReference>
<comment type="caution">
    <text evidence="3">The sequence shown here is derived from an EMBL/GenBank/DDBJ whole genome shotgun (WGS) entry which is preliminary data.</text>
</comment>